<evidence type="ECO:0000313" key="1">
    <source>
        <dbReference type="EMBL" id="RRC95165.1"/>
    </source>
</evidence>
<sequence>MARPQTRSEILAAASLNFARLKDCVSSLDEDEQRATFPHSVRLTGREAHWARDLNVRDVLVHLYEWHQLLLRWVDANQAGHEQPFLPSPYNWRNYGALNETFWRQHQQTSYEEAWHLLDETHRQVLALIYSFSDDELSIKAYFPWTGTTSLGSYCVSATSSHYEWALKKIKAYSKALGKK</sequence>
<dbReference type="Gene3D" id="1.20.120.450">
    <property type="entry name" value="dinb family like domain"/>
    <property type="match status" value="1"/>
</dbReference>
<protein>
    <submittedName>
        <fullName evidence="1">DfsB family protein</fullName>
    </submittedName>
</protein>
<dbReference type="InterPro" id="IPR034660">
    <property type="entry name" value="DinB/YfiT-like"/>
</dbReference>
<dbReference type="OrthoDB" id="4484862at2"/>
<dbReference type="PIRSF" id="PIRSF031551">
    <property type="entry name" value="DUF1706"/>
    <property type="match status" value="1"/>
</dbReference>
<accession>A0A3P1SEJ0</accession>
<evidence type="ECO:0000313" key="2">
    <source>
        <dbReference type="Proteomes" id="UP000280444"/>
    </source>
</evidence>
<dbReference type="SUPFAM" id="SSF109854">
    <property type="entry name" value="DinB/YfiT-like putative metalloenzymes"/>
    <property type="match status" value="1"/>
</dbReference>
<organism evidence="1 2">
    <name type="scientific">Schaalia canis</name>
    <dbReference type="NCBI Taxonomy" id="100469"/>
    <lineage>
        <taxon>Bacteria</taxon>
        <taxon>Bacillati</taxon>
        <taxon>Actinomycetota</taxon>
        <taxon>Actinomycetes</taxon>
        <taxon>Actinomycetales</taxon>
        <taxon>Actinomycetaceae</taxon>
        <taxon>Schaalia</taxon>
    </lineage>
</organism>
<proteinExistence type="predicted"/>
<dbReference type="AlphaFoldDB" id="A0A3P1SEJ0"/>
<gene>
    <name evidence="1" type="ORF">EII11_07125</name>
</gene>
<dbReference type="EMBL" id="RQZF01000006">
    <property type="protein sequence ID" value="RRC95165.1"/>
    <property type="molecule type" value="Genomic_DNA"/>
</dbReference>
<name>A0A3P1SEJ0_9ACTO</name>
<dbReference type="RefSeq" id="WP_124870739.1">
    <property type="nucleotide sequence ID" value="NZ_RQZF01000006.1"/>
</dbReference>
<dbReference type="Proteomes" id="UP000280444">
    <property type="component" value="Unassembled WGS sequence"/>
</dbReference>
<dbReference type="PANTHER" id="PTHR40658:SF4">
    <property type="entry name" value="HYPOTHETICAL CYTOSOLIC PROTEIN"/>
    <property type="match status" value="1"/>
</dbReference>
<dbReference type="Pfam" id="PF08020">
    <property type="entry name" value="DUF1706"/>
    <property type="match status" value="1"/>
</dbReference>
<dbReference type="PANTHER" id="PTHR40658">
    <property type="match status" value="1"/>
</dbReference>
<comment type="caution">
    <text evidence="1">The sequence shown here is derived from an EMBL/GenBank/DDBJ whole genome shotgun (WGS) entry which is preliminary data.</text>
</comment>
<dbReference type="InterPro" id="IPR012550">
    <property type="entry name" value="DUF1706"/>
</dbReference>
<keyword evidence="2" id="KW-1185">Reference proteome</keyword>
<reference evidence="1 2" key="1">
    <citation type="submission" date="2018-11" db="EMBL/GenBank/DDBJ databases">
        <title>Genomes From Bacteria Associated with the Canine Oral Cavity: a Test Case for Automated Genome-Based Taxonomic Assignment.</title>
        <authorList>
            <person name="Coil D.A."/>
            <person name="Jospin G."/>
            <person name="Darling A.E."/>
            <person name="Wallis C."/>
            <person name="Davis I.J."/>
            <person name="Harris S."/>
            <person name="Eisen J.A."/>
            <person name="Holcombe L.J."/>
            <person name="O'Flynn C."/>
        </authorList>
    </citation>
    <scope>NUCLEOTIDE SEQUENCE [LARGE SCALE GENOMIC DNA]</scope>
    <source>
        <strain evidence="1 2">OH770</strain>
    </source>
</reference>